<accession>A0ACB8CVI0</accession>
<sequence>MLRGFRIRGPRELRSSAEQGVPVVRKSSQSRRAGPSRQLRSAFFALGRTLSPTALKTFSVTGVVGRAESLSSVFFLLAFLAYNRAIDGSKRTEWRPLAACVVLVVVATLCKEQGITVVAVCFIYEIFVVQESLCLERLVCGSPLQRFESVCPPPASKLIDVQSRRLTQVDIS</sequence>
<gene>
    <name evidence="1" type="ORF">HPB49_005259</name>
</gene>
<keyword evidence="2" id="KW-1185">Reference proteome</keyword>
<dbReference type="Proteomes" id="UP000821865">
    <property type="component" value="Chromosome 4"/>
</dbReference>
<dbReference type="EMBL" id="CM023473">
    <property type="protein sequence ID" value="KAH7953156.1"/>
    <property type="molecule type" value="Genomic_DNA"/>
</dbReference>
<comment type="caution">
    <text evidence="1">The sequence shown here is derived from an EMBL/GenBank/DDBJ whole genome shotgun (WGS) entry which is preliminary data.</text>
</comment>
<reference evidence="1" key="1">
    <citation type="submission" date="2020-05" db="EMBL/GenBank/DDBJ databases">
        <title>Large-scale comparative analyses of tick genomes elucidate their genetic diversity and vector capacities.</title>
        <authorList>
            <person name="Jia N."/>
            <person name="Wang J."/>
            <person name="Shi W."/>
            <person name="Du L."/>
            <person name="Sun Y."/>
            <person name="Zhan W."/>
            <person name="Jiang J."/>
            <person name="Wang Q."/>
            <person name="Zhang B."/>
            <person name="Ji P."/>
            <person name="Sakyi L.B."/>
            <person name="Cui X."/>
            <person name="Yuan T."/>
            <person name="Jiang B."/>
            <person name="Yang W."/>
            <person name="Lam T.T.-Y."/>
            <person name="Chang Q."/>
            <person name="Ding S."/>
            <person name="Wang X."/>
            <person name="Zhu J."/>
            <person name="Ruan X."/>
            <person name="Zhao L."/>
            <person name="Wei J."/>
            <person name="Que T."/>
            <person name="Du C."/>
            <person name="Cheng J."/>
            <person name="Dai P."/>
            <person name="Han X."/>
            <person name="Huang E."/>
            <person name="Gao Y."/>
            <person name="Liu J."/>
            <person name="Shao H."/>
            <person name="Ye R."/>
            <person name="Li L."/>
            <person name="Wei W."/>
            <person name="Wang X."/>
            <person name="Wang C."/>
            <person name="Yang T."/>
            <person name="Huo Q."/>
            <person name="Li W."/>
            <person name="Guo W."/>
            <person name="Chen H."/>
            <person name="Zhou L."/>
            <person name="Ni X."/>
            <person name="Tian J."/>
            <person name="Zhou Y."/>
            <person name="Sheng Y."/>
            <person name="Liu T."/>
            <person name="Pan Y."/>
            <person name="Xia L."/>
            <person name="Li J."/>
            <person name="Zhao F."/>
            <person name="Cao W."/>
        </authorList>
    </citation>
    <scope>NUCLEOTIDE SEQUENCE</scope>
    <source>
        <strain evidence="1">Dsil-2018</strain>
    </source>
</reference>
<name>A0ACB8CVI0_DERSI</name>
<organism evidence="1 2">
    <name type="scientific">Dermacentor silvarum</name>
    <name type="common">Tick</name>
    <dbReference type="NCBI Taxonomy" id="543639"/>
    <lineage>
        <taxon>Eukaryota</taxon>
        <taxon>Metazoa</taxon>
        <taxon>Ecdysozoa</taxon>
        <taxon>Arthropoda</taxon>
        <taxon>Chelicerata</taxon>
        <taxon>Arachnida</taxon>
        <taxon>Acari</taxon>
        <taxon>Parasitiformes</taxon>
        <taxon>Ixodida</taxon>
        <taxon>Ixodoidea</taxon>
        <taxon>Ixodidae</taxon>
        <taxon>Rhipicephalinae</taxon>
        <taxon>Dermacentor</taxon>
    </lineage>
</organism>
<evidence type="ECO:0000313" key="2">
    <source>
        <dbReference type="Proteomes" id="UP000821865"/>
    </source>
</evidence>
<protein>
    <submittedName>
        <fullName evidence="1">Uncharacterized protein</fullName>
    </submittedName>
</protein>
<evidence type="ECO:0000313" key="1">
    <source>
        <dbReference type="EMBL" id="KAH7953156.1"/>
    </source>
</evidence>
<proteinExistence type="predicted"/>